<proteinExistence type="predicted"/>
<dbReference type="GO" id="GO:0006950">
    <property type="term" value="P:response to stress"/>
    <property type="evidence" value="ECO:0007669"/>
    <property type="project" value="TreeGrafter"/>
</dbReference>
<dbReference type="InterPro" id="IPR000835">
    <property type="entry name" value="HTH_MarR-typ"/>
</dbReference>
<dbReference type="Gene3D" id="1.10.10.10">
    <property type="entry name" value="Winged helix-like DNA-binding domain superfamily/Winged helix DNA-binding domain"/>
    <property type="match status" value="1"/>
</dbReference>
<dbReference type="PROSITE" id="PS50995">
    <property type="entry name" value="HTH_MARR_2"/>
    <property type="match status" value="1"/>
</dbReference>
<evidence type="ECO:0000313" key="3">
    <source>
        <dbReference type="Proteomes" id="UP000178776"/>
    </source>
</evidence>
<dbReference type="RefSeq" id="WP_070980468.1">
    <property type="nucleotide sequence ID" value="NZ_CP017707.1"/>
</dbReference>
<protein>
    <recommendedName>
        <fullName evidence="1">HTH marR-type domain-containing protein</fullName>
    </recommendedName>
</protein>
<dbReference type="Proteomes" id="UP000178776">
    <property type="component" value="Chromosome"/>
</dbReference>
<feature type="domain" description="HTH marR-type" evidence="1">
    <location>
        <begin position="5"/>
        <end position="134"/>
    </location>
</feature>
<reference evidence="2 3" key="1">
    <citation type="submission" date="2016-10" db="EMBL/GenBank/DDBJ databases">
        <title>Chromobacterium muskegensis sp. nov., an insecticidal bacterium isolated from Sphagnum bogs.</title>
        <authorList>
            <person name="Sparks M.E."/>
            <person name="Blackburn M.B."/>
            <person name="Gundersen-Rindal D.E."/>
            <person name="Mitchell A."/>
            <person name="Farrar R."/>
            <person name="Kuhar D."/>
        </authorList>
    </citation>
    <scope>NUCLEOTIDE SEQUENCE [LARGE SCALE GENOMIC DNA]</scope>
    <source>
        <strain evidence="2 3">21-1</strain>
    </source>
</reference>
<evidence type="ECO:0000259" key="1">
    <source>
        <dbReference type="PROSITE" id="PS50995"/>
    </source>
</evidence>
<accession>A0A1D9LJ40</accession>
<dbReference type="EMBL" id="CP017707">
    <property type="protein sequence ID" value="AOZ51214.1"/>
    <property type="molecule type" value="Genomic_DNA"/>
</dbReference>
<dbReference type="Pfam" id="PF01047">
    <property type="entry name" value="MarR"/>
    <property type="match status" value="1"/>
</dbReference>
<dbReference type="SUPFAM" id="SSF46785">
    <property type="entry name" value="Winged helix' DNA-binding domain"/>
    <property type="match status" value="1"/>
</dbReference>
<dbReference type="GO" id="GO:0003700">
    <property type="term" value="F:DNA-binding transcription factor activity"/>
    <property type="evidence" value="ECO:0007669"/>
    <property type="project" value="InterPro"/>
</dbReference>
<dbReference type="InterPro" id="IPR036390">
    <property type="entry name" value="WH_DNA-bd_sf"/>
</dbReference>
<dbReference type="PANTHER" id="PTHR33164">
    <property type="entry name" value="TRANSCRIPTIONAL REGULATOR, MARR FAMILY"/>
    <property type="match status" value="1"/>
</dbReference>
<organism evidence="2 3">
    <name type="scientific">Chromobacterium vaccinii</name>
    <dbReference type="NCBI Taxonomy" id="1108595"/>
    <lineage>
        <taxon>Bacteria</taxon>
        <taxon>Pseudomonadati</taxon>
        <taxon>Pseudomonadota</taxon>
        <taxon>Betaproteobacteria</taxon>
        <taxon>Neisseriales</taxon>
        <taxon>Chromobacteriaceae</taxon>
        <taxon>Chromobacterium</taxon>
    </lineage>
</organism>
<sequence>MNEHPPNLLQQLGRSSRAMYSAFEGRVGEALPRWRILKALEDLGTASQKRLACHLQMDPGALTRQLKPMEAGKLVRRDTDPADNRQTLVTLDEAGAALLRAAAPQRQAFFDQALNGIDASELAATLRVLRLLEERFRGMAADAR</sequence>
<dbReference type="PANTHER" id="PTHR33164:SF43">
    <property type="entry name" value="HTH-TYPE TRANSCRIPTIONAL REPRESSOR YETL"/>
    <property type="match status" value="1"/>
</dbReference>
<dbReference type="STRING" id="1108595.BKX93_15195"/>
<dbReference type="KEGG" id="cvc:BKX93_15195"/>
<gene>
    <name evidence="2" type="ORF">BKX93_15195</name>
</gene>
<dbReference type="AlphaFoldDB" id="A0A1D9LJ40"/>
<evidence type="ECO:0000313" key="2">
    <source>
        <dbReference type="EMBL" id="AOZ51214.1"/>
    </source>
</evidence>
<dbReference type="InterPro" id="IPR039422">
    <property type="entry name" value="MarR/SlyA-like"/>
</dbReference>
<dbReference type="InterPro" id="IPR036388">
    <property type="entry name" value="WH-like_DNA-bd_sf"/>
</dbReference>
<name>A0A1D9LJ40_9NEIS</name>
<dbReference type="SMART" id="SM00347">
    <property type="entry name" value="HTH_MARR"/>
    <property type="match status" value="1"/>
</dbReference>
<dbReference type="GeneID" id="68842554"/>